<dbReference type="RefSeq" id="WP_095071677.1">
    <property type="nucleotide sequence ID" value="NZ_LT899436.1"/>
</dbReference>
<dbReference type="Proteomes" id="UP000215214">
    <property type="component" value="Chromosome TJEJU"/>
</dbReference>
<evidence type="ECO:0000313" key="2">
    <source>
        <dbReference type="EMBL" id="SNR15703.1"/>
    </source>
</evidence>
<name>A0A238U932_9FLAO</name>
<feature type="signal peptide" evidence="1">
    <location>
        <begin position="1"/>
        <end position="22"/>
    </location>
</feature>
<dbReference type="KEGG" id="tje:TJEJU_2000"/>
<dbReference type="EMBL" id="LT899436">
    <property type="protein sequence ID" value="SNR15703.1"/>
    <property type="molecule type" value="Genomic_DNA"/>
</dbReference>
<dbReference type="AlphaFoldDB" id="A0A238U932"/>
<sequence length="328" mass="36064">MKLMSISLKTIALLLTSLIVLTSCNDEDTTPIDGNQNQAVFNELIGTWLIQKSSINGVEVSAESFNCLKTSVIKFTDMDYELNYNKKGTGSFSAGCAVTQQFSGTYEVNKEGVVDLNSNRGLTAELKEGKLIVTTVEGNTKQEDIFINEKDIVTSVLDTDVAAGGNPTPGTSVETEEFKKLKEKLQGKWALNSFEINGESITLSSCRSESLIEFKENNNEIFILQKKATFTQGDLNKYGIGIGGSGIQTIKVTKATTNGDNKDKVTIDSNASCKFVKESTRIFEHVSDNTLKVKMRNIQFKLIDASTIELTFKNTSTNTEGKQIYKKM</sequence>
<protein>
    <submittedName>
        <fullName evidence="2">Probable lipoprotein</fullName>
    </submittedName>
</protein>
<evidence type="ECO:0000313" key="3">
    <source>
        <dbReference type="Proteomes" id="UP000215214"/>
    </source>
</evidence>
<reference evidence="2 3" key="1">
    <citation type="submission" date="2017-07" db="EMBL/GenBank/DDBJ databases">
        <authorList>
            <person name="Sun Z.S."/>
            <person name="Albrecht U."/>
            <person name="Echele G."/>
            <person name="Lee C.C."/>
        </authorList>
    </citation>
    <scope>NUCLEOTIDE SEQUENCE [LARGE SCALE GENOMIC DNA]</scope>
    <source>
        <strain evidence="3">type strain: KCTC 22618</strain>
    </source>
</reference>
<keyword evidence="3" id="KW-1185">Reference proteome</keyword>
<gene>
    <name evidence="2" type="ORF">TJEJU_2000</name>
</gene>
<accession>A0A238U932</accession>
<proteinExistence type="predicted"/>
<keyword evidence="1" id="KW-0732">Signal</keyword>
<organism evidence="2 3">
    <name type="scientific">Tenacibaculum jejuense</name>
    <dbReference type="NCBI Taxonomy" id="584609"/>
    <lineage>
        <taxon>Bacteria</taxon>
        <taxon>Pseudomonadati</taxon>
        <taxon>Bacteroidota</taxon>
        <taxon>Flavobacteriia</taxon>
        <taxon>Flavobacteriales</taxon>
        <taxon>Flavobacteriaceae</taxon>
        <taxon>Tenacibaculum</taxon>
    </lineage>
</organism>
<dbReference type="PROSITE" id="PS51257">
    <property type="entry name" value="PROKAR_LIPOPROTEIN"/>
    <property type="match status" value="1"/>
</dbReference>
<evidence type="ECO:0000256" key="1">
    <source>
        <dbReference type="SAM" id="SignalP"/>
    </source>
</evidence>
<feature type="chain" id="PRO_5012602024" evidence="1">
    <location>
        <begin position="23"/>
        <end position="328"/>
    </location>
</feature>
<keyword evidence="2" id="KW-0449">Lipoprotein</keyword>